<comment type="caution">
    <text evidence="2">The sequence shown here is derived from an EMBL/GenBank/DDBJ whole genome shotgun (WGS) entry which is preliminary data.</text>
</comment>
<protein>
    <recommendedName>
        <fullName evidence="1">Thioredoxin-like fold domain-containing protein</fullName>
    </recommendedName>
</protein>
<feature type="domain" description="Thioredoxin-like fold" evidence="1">
    <location>
        <begin position="20"/>
        <end position="116"/>
    </location>
</feature>
<dbReference type="Proteomes" id="UP000253370">
    <property type="component" value="Unassembled WGS sequence"/>
</dbReference>
<dbReference type="InterPro" id="IPR012336">
    <property type="entry name" value="Thioredoxin-like_fold"/>
</dbReference>
<keyword evidence="3" id="KW-1185">Reference proteome</keyword>
<accession>A0A365UCZ1</accession>
<evidence type="ECO:0000313" key="2">
    <source>
        <dbReference type="EMBL" id="RBI87008.1"/>
    </source>
</evidence>
<dbReference type="PANTHER" id="PTHR12289">
    <property type="entry name" value="METAXIN RELATED"/>
    <property type="match status" value="1"/>
</dbReference>
<dbReference type="PANTHER" id="PTHR12289:SF41">
    <property type="entry name" value="FAILED AXON CONNECTIONS-RELATED"/>
    <property type="match status" value="1"/>
</dbReference>
<dbReference type="RefSeq" id="WP_113287856.1">
    <property type="nucleotide sequence ID" value="NZ_QNTQ01000002.1"/>
</dbReference>
<dbReference type="InterPro" id="IPR050931">
    <property type="entry name" value="Mito_Protein_Transport_Metaxin"/>
</dbReference>
<dbReference type="SUPFAM" id="SSF52833">
    <property type="entry name" value="Thioredoxin-like"/>
    <property type="match status" value="1"/>
</dbReference>
<dbReference type="Pfam" id="PF17172">
    <property type="entry name" value="GST_N_4"/>
    <property type="match status" value="1"/>
</dbReference>
<sequence>MTTLQVYTFAPAWGLPSTGPFALKLLAWLGAEGIPHTQVVENRADKGPLGKSPWIERGGERMGDSDAIIRTLAAERRQPDPTQARTAEEACAQAMRLAFEERFHQVLEWELFVHPAGADGMRDFLRTVLPPLVRDAVFASLRRHFRRQLHARGLGRLTPAEIETEGRALLAMLALRVAEGGWVSPAGPDLPDFAVWGQVAPLLHWPMRTPVAEAAKADTAIADWAARVAAAGGLATRRAAA</sequence>
<dbReference type="OrthoDB" id="9815075at2"/>
<dbReference type="InterPro" id="IPR036249">
    <property type="entry name" value="Thioredoxin-like_sf"/>
</dbReference>
<dbReference type="EMBL" id="QNTQ01000002">
    <property type="protein sequence ID" value="RBI87008.1"/>
    <property type="molecule type" value="Genomic_DNA"/>
</dbReference>
<proteinExistence type="predicted"/>
<name>A0A365UCZ1_9RHOB</name>
<reference evidence="2 3" key="1">
    <citation type="submission" date="2018-07" db="EMBL/GenBank/DDBJ databases">
        <title>Rhodosalinus sp. strain E84T genomic sequence and assembly.</title>
        <authorList>
            <person name="Liu Z.-W."/>
            <person name="Lu D.-C."/>
        </authorList>
    </citation>
    <scope>NUCLEOTIDE SEQUENCE [LARGE SCALE GENOMIC DNA]</scope>
    <source>
        <strain evidence="2 3">E84</strain>
    </source>
</reference>
<organism evidence="2 3">
    <name type="scientific">Rhodosalinus halophilus</name>
    <dbReference type="NCBI Taxonomy" id="2259333"/>
    <lineage>
        <taxon>Bacteria</taxon>
        <taxon>Pseudomonadati</taxon>
        <taxon>Pseudomonadota</taxon>
        <taxon>Alphaproteobacteria</taxon>
        <taxon>Rhodobacterales</taxon>
        <taxon>Paracoccaceae</taxon>
        <taxon>Rhodosalinus</taxon>
    </lineage>
</organism>
<dbReference type="AlphaFoldDB" id="A0A365UCZ1"/>
<evidence type="ECO:0000313" key="3">
    <source>
        <dbReference type="Proteomes" id="UP000253370"/>
    </source>
</evidence>
<gene>
    <name evidence="2" type="ORF">DRV85_02465</name>
</gene>
<dbReference type="GO" id="GO:0005737">
    <property type="term" value="C:cytoplasm"/>
    <property type="evidence" value="ECO:0007669"/>
    <property type="project" value="TreeGrafter"/>
</dbReference>
<evidence type="ECO:0000259" key="1">
    <source>
        <dbReference type="Pfam" id="PF17172"/>
    </source>
</evidence>